<dbReference type="PROSITE" id="PS50294">
    <property type="entry name" value="WD_REPEATS_REGION"/>
    <property type="match status" value="5"/>
</dbReference>
<feature type="repeat" description="WD" evidence="7">
    <location>
        <begin position="490"/>
        <end position="531"/>
    </location>
</feature>
<dbReference type="InterPro" id="IPR019775">
    <property type="entry name" value="WD40_repeat_CS"/>
</dbReference>
<name>A0A5B6YH10_DAVIN</name>
<dbReference type="InterPro" id="IPR001680">
    <property type="entry name" value="WD40_rpt"/>
</dbReference>
<accession>A0A5B6YH10</accession>
<dbReference type="InterPro" id="IPR006594">
    <property type="entry name" value="LisH"/>
</dbReference>
<organism evidence="9">
    <name type="scientific">Davidia involucrata</name>
    <name type="common">Dove tree</name>
    <dbReference type="NCBI Taxonomy" id="16924"/>
    <lineage>
        <taxon>Eukaryota</taxon>
        <taxon>Viridiplantae</taxon>
        <taxon>Streptophyta</taxon>
        <taxon>Embryophyta</taxon>
        <taxon>Tracheophyta</taxon>
        <taxon>Spermatophyta</taxon>
        <taxon>Magnoliopsida</taxon>
        <taxon>eudicotyledons</taxon>
        <taxon>Gunneridae</taxon>
        <taxon>Pentapetalae</taxon>
        <taxon>asterids</taxon>
        <taxon>Cornales</taxon>
        <taxon>Nyssaceae</taxon>
        <taxon>Davidia</taxon>
    </lineage>
</organism>
<feature type="repeat" description="WD" evidence="7">
    <location>
        <begin position="214"/>
        <end position="255"/>
    </location>
</feature>
<dbReference type="GO" id="GO:0000118">
    <property type="term" value="C:histone deacetylase complex"/>
    <property type="evidence" value="ECO:0007669"/>
    <property type="project" value="TreeGrafter"/>
</dbReference>
<evidence type="ECO:0000256" key="7">
    <source>
        <dbReference type="PROSITE-ProRule" id="PRU00221"/>
    </source>
</evidence>
<dbReference type="CDD" id="cd00200">
    <property type="entry name" value="WD40"/>
    <property type="match status" value="1"/>
</dbReference>
<dbReference type="GO" id="GO:0006357">
    <property type="term" value="P:regulation of transcription by RNA polymerase II"/>
    <property type="evidence" value="ECO:0007669"/>
    <property type="project" value="TreeGrafter"/>
</dbReference>
<evidence type="ECO:0000256" key="3">
    <source>
        <dbReference type="ARBA" id="ARBA00022737"/>
    </source>
</evidence>
<dbReference type="PANTHER" id="PTHR22846:SF2">
    <property type="entry name" value="F-BOX-LIKE_WD REPEAT-CONTAINING PROTEIN EBI"/>
    <property type="match status" value="1"/>
</dbReference>
<keyword evidence="5" id="KW-0804">Transcription</keyword>
<dbReference type="FunFam" id="2.130.10.10:FF:000218">
    <property type="entry name" value="WD40 repeat-containing protein HOS15"/>
    <property type="match status" value="1"/>
</dbReference>
<dbReference type="InterPro" id="IPR036322">
    <property type="entry name" value="WD40_repeat_dom_sf"/>
</dbReference>
<dbReference type="InterPro" id="IPR015943">
    <property type="entry name" value="WD40/YVTN_repeat-like_dom_sf"/>
</dbReference>
<evidence type="ECO:0000256" key="2">
    <source>
        <dbReference type="ARBA" id="ARBA00022574"/>
    </source>
</evidence>
<evidence type="ECO:0000313" key="9">
    <source>
        <dbReference type="EMBL" id="MPA31032.1"/>
    </source>
</evidence>
<dbReference type="AlphaFoldDB" id="A0A5B6YH10"/>
<dbReference type="Gene3D" id="2.130.10.10">
    <property type="entry name" value="YVTN repeat-like/Quinoprotein amine dehydrogenase"/>
    <property type="match status" value="1"/>
</dbReference>
<proteinExistence type="predicted"/>
<comment type="subcellular location">
    <subcellularLocation>
        <location evidence="1">Nucleus</location>
    </subcellularLocation>
</comment>
<dbReference type="PROSITE" id="PS00678">
    <property type="entry name" value="WD_REPEATS_1"/>
    <property type="match status" value="2"/>
</dbReference>
<keyword evidence="2 7" id="KW-0853">WD repeat</keyword>
<evidence type="ECO:0000256" key="1">
    <source>
        <dbReference type="ARBA" id="ARBA00004123"/>
    </source>
</evidence>
<evidence type="ECO:0000256" key="6">
    <source>
        <dbReference type="ARBA" id="ARBA00023242"/>
    </source>
</evidence>
<evidence type="ECO:0000256" key="8">
    <source>
        <dbReference type="SAM" id="MobiDB-lite"/>
    </source>
</evidence>
<feature type="compositionally biased region" description="Basic and acidic residues" evidence="8">
    <location>
        <begin position="105"/>
        <end position="183"/>
    </location>
</feature>
<keyword evidence="6" id="KW-0539">Nucleus</keyword>
<dbReference type="GO" id="GO:0003714">
    <property type="term" value="F:transcription corepressor activity"/>
    <property type="evidence" value="ECO:0007669"/>
    <property type="project" value="InterPro"/>
</dbReference>
<dbReference type="PRINTS" id="PR00320">
    <property type="entry name" value="GPROTEINBRPT"/>
</dbReference>
<dbReference type="PANTHER" id="PTHR22846">
    <property type="entry name" value="WD40 REPEAT PROTEIN"/>
    <property type="match status" value="1"/>
</dbReference>
<dbReference type="SMART" id="SM00667">
    <property type="entry name" value="LisH"/>
    <property type="match status" value="1"/>
</dbReference>
<protein>
    <submittedName>
        <fullName evidence="9">Putative F-box-like/WD repeat-containing protein TBL1XR1 isoform X1</fullName>
    </submittedName>
</protein>
<sequence length="566" mass="63341">MVSITSTELNFLIFRYLHESGFTHSAFALGYEAGINKSTIDGNLVPPGALVTFVQKGIQYLELEANLSSSDADMDEDFSFLQPLDLITKDVYELQKIIKEKKENLQKDRHKEKNKDSNEVDREHEREHAREREKERQQREKERERERMDNDKEQEKGKDKEKPHEDPIGTKQIGEKVSVRDEENGTCEGPEPMEISTSSTSLPCEIPSCDVTILEGHTSEVFACAWSPAGSLLASGSGDSTARIWTIGDGPCSSSMQHGAVNVVVLKHFKGRTNEKSKDVTTLDWNGEGTLLATGSYDGQARIWNRDGELVSTLNKHKGPIFSLKWNKKGDYLLSGSVDKTAIVWDIKTGEWKQQFEFHSAPTLDVDWRNNISFATCSTDNMIYVCKVGENRPTKTFAGHQGEVNAIKWDPTGSLLASCSDDSTAKIWSMKQDTYLHDLKEHAKEIYTIRWSPTGPGTNNPNQQLVLASASFDSTIKLWDVELGSLLYSLNGHRDPVYSVAFSPNGEYLASGSLDKCMNIWSVKEGKIVKTYTGNGGIFEVCWNKEGDKIAACFANNVVCVMDFRM</sequence>
<keyword evidence="4" id="KW-0805">Transcription regulation</keyword>
<evidence type="ECO:0000256" key="5">
    <source>
        <dbReference type="ARBA" id="ARBA00023163"/>
    </source>
</evidence>
<dbReference type="EMBL" id="GHES01000473">
    <property type="protein sequence ID" value="MPA31032.1"/>
    <property type="molecule type" value="Transcribed_RNA"/>
</dbReference>
<dbReference type="PROSITE" id="PS50082">
    <property type="entry name" value="WD_REPEATS_2"/>
    <property type="match status" value="6"/>
</dbReference>
<feature type="region of interest" description="Disordered" evidence="8">
    <location>
        <begin position="105"/>
        <end position="200"/>
    </location>
</feature>
<dbReference type="PROSITE" id="PS50896">
    <property type="entry name" value="LISH"/>
    <property type="match status" value="1"/>
</dbReference>
<feature type="repeat" description="WD" evidence="7">
    <location>
        <begin position="314"/>
        <end position="355"/>
    </location>
</feature>
<dbReference type="SUPFAM" id="SSF50978">
    <property type="entry name" value="WD40 repeat-like"/>
    <property type="match status" value="1"/>
</dbReference>
<dbReference type="Gene3D" id="1.20.960.30">
    <property type="match status" value="1"/>
</dbReference>
<reference evidence="9" key="1">
    <citation type="submission" date="2019-08" db="EMBL/GenBank/DDBJ databases">
        <title>Reference gene set and small RNA set construction with multiple tissues from Davidia involucrata Baill.</title>
        <authorList>
            <person name="Yang H."/>
            <person name="Zhou C."/>
            <person name="Li G."/>
            <person name="Wang J."/>
            <person name="Gao P."/>
            <person name="Wang M."/>
            <person name="Wang R."/>
            <person name="Zhao Y."/>
        </authorList>
    </citation>
    <scope>NUCLEOTIDE SEQUENCE</scope>
    <source>
        <tissue evidence="9">Mixed with DoveR01_LX</tissue>
    </source>
</reference>
<evidence type="ECO:0000256" key="4">
    <source>
        <dbReference type="ARBA" id="ARBA00023015"/>
    </source>
</evidence>
<feature type="repeat" description="WD" evidence="7">
    <location>
        <begin position="273"/>
        <end position="305"/>
    </location>
</feature>
<dbReference type="FunFam" id="1.20.960.30:FF:000001">
    <property type="entry name" value="F-box-like/WD repeat-containing protein TBL1XR1"/>
    <property type="match status" value="1"/>
</dbReference>
<feature type="repeat" description="WD" evidence="7">
    <location>
        <begin position="439"/>
        <end position="489"/>
    </location>
</feature>
<dbReference type="InterPro" id="IPR020472">
    <property type="entry name" value="WD40_PAC1"/>
</dbReference>
<dbReference type="Pfam" id="PF08513">
    <property type="entry name" value="LisH"/>
    <property type="match status" value="1"/>
</dbReference>
<dbReference type="Pfam" id="PF00400">
    <property type="entry name" value="WD40"/>
    <property type="match status" value="6"/>
</dbReference>
<feature type="repeat" description="WD" evidence="7">
    <location>
        <begin position="397"/>
        <end position="438"/>
    </location>
</feature>
<dbReference type="InterPro" id="IPR045183">
    <property type="entry name" value="Ebi-like"/>
</dbReference>
<dbReference type="SMART" id="SM00320">
    <property type="entry name" value="WD40"/>
    <property type="match status" value="8"/>
</dbReference>
<gene>
    <name evidence="9" type="ORF">Din_000473</name>
</gene>
<keyword evidence="3" id="KW-0677">Repeat</keyword>